<protein>
    <submittedName>
        <fullName evidence="3">Uncharacterized protein</fullName>
    </submittedName>
</protein>
<feature type="compositionally biased region" description="Gly residues" evidence="1">
    <location>
        <begin position="129"/>
        <end position="138"/>
    </location>
</feature>
<evidence type="ECO:0000256" key="1">
    <source>
        <dbReference type="SAM" id="MobiDB-lite"/>
    </source>
</evidence>
<evidence type="ECO:0000256" key="2">
    <source>
        <dbReference type="SAM" id="SignalP"/>
    </source>
</evidence>
<proteinExistence type="predicted"/>
<sequence length="164" mass="16081">MSKHELALYLLLAGASAGALAQEDEMTLQQERDRMGAEMEENRQQIGRDINRIREPNGPPADAEGIDRGGVPSDAVPPRPRAPGTANPPAGTSRPGGDDVRQPTSGPGADPVPVMPGGANGNVSPGSGVSPGGIGTDDGNGAAAGSSSGGAATGGPMGGAADQP</sequence>
<feature type="signal peptide" evidence="2">
    <location>
        <begin position="1"/>
        <end position="21"/>
    </location>
</feature>
<keyword evidence="2" id="KW-0732">Signal</keyword>
<gene>
    <name evidence="3" type="ORF">CXK94_21535</name>
</gene>
<evidence type="ECO:0000313" key="4">
    <source>
        <dbReference type="Proteomes" id="UP000236023"/>
    </source>
</evidence>
<dbReference type="AlphaFoldDB" id="A0A2N8SQ15"/>
<reference evidence="3 4" key="1">
    <citation type="submission" date="2018-01" db="EMBL/GenBank/DDBJ databases">
        <title>Denitrification phenotypes of diverse strains of Pseudomonas stutzeri.</title>
        <authorList>
            <person name="Milligan D.A."/>
            <person name="Bergaust L."/>
            <person name="Bakken L.R."/>
            <person name="Frostegard A."/>
        </authorList>
    </citation>
    <scope>NUCLEOTIDE SEQUENCE [LARGE SCALE GENOMIC DNA]</scope>
    <source>
        <strain evidence="3 4">24a75</strain>
    </source>
</reference>
<evidence type="ECO:0000313" key="3">
    <source>
        <dbReference type="EMBL" id="PNG04581.1"/>
    </source>
</evidence>
<dbReference type="RefSeq" id="WP_102895816.1">
    <property type="nucleotide sequence ID" value="NZ_JAMOHU010000037.1"/>
</dbReference>
<accession>A0A2N8SQ15</accession>
<feature type="region of interest" description="Disordered" evidence="1">
    <location>
        <begin position="16"/>
        <end position="164"/>
    </location>
</feature>
<dbReference type="EMBL" id="POUT01000021">
    <property type="protein sequence ID" value="PNG04581.1"/>
    <property type="molecule type" value="Genomic_DNA"/>
</dbReference>
<dbReference type="Proteomes" id="UP000236023">
    <property type="component" value="Unassembled WGS sequence"/>
</dbReference>
<feature type="compositionally biased region" description="Basic and acidic residues" evidence="1">
    <location>
        <begin position="30"/>
        <end position="43"/>
    </location>
</feature>
<feature type="chain" id="PRO_5014867080" evidence="2">
    <location>
        <begin position="22"/>
        <end position="164"/>
    </location>
</feature>
<feature type="compositionally biased region" description="Gly residues" evidence="1">
    <location>
        <begin position="147"/>
        <end position="158"/>
    </location>
</feature>
<comment type="caution">
    <text evidence="3">The sequence shown here is derived from an EMBL/GenBank/DDBJ whole genome shotgun (WGS) entry which is preliminary data.</text>
</comment>
<name>A0A2N8SQ15_STUST</name>
<organism evidence="3 4">
    <name type="scientific">Stutzerimonas stutzeri</name>
    <name type="common">Pseudomonas stutzeri</name>
    <dbReference type="NCBI Taxonomy" id="316"/>
    <lineage>
        <taxon>Bacteria</taxon>
        <taxon>Pseudomonadati</taxon>
        <taxon>Pseudomonadota</taxon>
        <taxon>Gammaproteobacteria</taxon>
        <taxon>Pseudomonadales</taxon>
        <taxon>Pseudomonadaceae</taxon>
        <taxon>Stutzerimonas</taxon>
    </lineage>
</organism>